<name>A0ABN8CY78_9STRA</name>
<protein>
    <submittedName>
        <fullName evidence="1">Uncharacterized protein</fullName>
    </submittedName>
</protein>
<evidence type="ECO:0000313" key="1">
    <source>
        <dbReference type="EMBL" id="CAH0516128.1"/>
    </source>
</evidence>
<keyword evidence="2" id="KW-1185">Reference proteome</keyword>
<proteinExistence type="predicted"/>
<dbReference type="Proteomes" id="UP001158986">
    <property type="component" value="Unassembled WGS sequence"/>
</dbReference>
<dbReference type="EMBL" id="CAKLCB010000152">
    <property type="protein sequence ID" value="CAH0516128.1"/>
    <property type="molecule type" value="Genomic_DNA"/>
</dbReference>
<evidence type="ECO:0000313" key="2">
    <source>
        <dbReference type="Proteomes" id="UP001158986"/>
    </source>
</evidence>
<comment type="caution">
    <text evidence="1">The sequence shown here is derived from an EMBL/GenBank/DDBJ whole genome shotgun (WGS) entry which is preliminary data.</text>
</comment>
<reference evidence="1 2" key="1">
    <citation type="submission" date="2021-11" db="EMBL/GenBank/DDBJ databases">
        <authorList>
            <person name="Islam A."/>
            <person name="Islam S."/>
            <person name="Flora M.S."/>
            <person name="Rahman M."/>
            <person name="Ziaur R.M."/>
            <person name="Epstein J.H."/>
            <person name="Hassan M."/>
            <person name="Klassen M."/>
            <person name="Woodard K."/>
            <person name="Webb A."/>
            <person name="Webby R.J."/>
            <person name="El Zowalaty M.E."/>
        </authorList>
    </citation>
    <scope>NUCLEOTIDE SEQUENCE [LARGE SCALE GENOMIC DNA]</scope>
    <source>
        <strain evidence="1">Pbs1</strain>
    </source>
</reference>
<accession>A0ABN8CY78</accession>
<sequence>MTESSPTTEMKGKATFSSQRDAVFRFTVTPATIWLEQQTTKQQWQCTVSSANDFALKGDSFPHAIVMDPLAMILGRSRANRKPDYEVDLIELSDGRMRLDLLLKFSVADVVWKPEYQFVLQPIQVTETQMLLAKLQDANDKLDRFQSIFPAWVMETNDCTTVSRKEAAVQIVALKGAQSWLYLCGFVKHVMENSGIDMKFAVGWTTNTVHKPSDVVSQVIGLSFGRNYRCC</sequence>
<gene>
    <name evidence="1" type="ORF">PBS001_LOCUS2814</name>
</gene>
<organism evidence="1 2">
    <name type="scientific">Peronospora belbahrii</name>
    <dbReference type="NCBI Taxonomy" id="622444"/>
    <lineage>
        <taxon>Eukaryota</taxon>
        <taxon>Sar</taxon>
        <taxon>Stramenopiles</taxon>
        <taxon>Oomycota</taxon>
        <taxon>Peronosporomycetes</taxon>
        <taxon>Peronosporales</taxon>
        <taxon>Peronosporaceae</taxon>
        <taxon>Peronospora</taxon>
    </lineage>
</organism>